<feature type="compositionally biased region" description="Low complexity" evidence="1">
    <location>
        <begin position="170"/>
        <end position="187"/>
    </location>
</feature>
<feature type="compositionally biased region" description="Basic residues" evidence="1">
    <location>
        <begin position="69"/>
        <end position="83"/>
    </location>
</feature>
<comment type="caution">
    <text evidence="2">The sequence shown here is derived from an EMBL/GenBank/DDBJ whole genome shotgun (WGS) entry which is preliminary data.</text>
</comment>
<name>A0AAD4M471_9AGAM</name>
<feature type="compositionally biased region" description="Basic and acidic residues" evidence="1">
    <location>
        <begin position="513"/>
        <end position="528"/>
    </location>
</feature>
<feature type="compositionally biased region" description="Basic and acidic residues" evidence="1">
    <location>
        <begin position="1"/>
        <end position="13"/>
    </location>
</feature>
<gene>
    <name evidence="2" type="ORF">B0F90DRAFT_1722087</name>
</gene>
<feature type="region of interest" description="Disordered" evidence="1">
    <location>
        <begin position="600"/>
        <end position="643"/>
    </location>
</feature>
<dbReference type="EMBL" id="WTXG01000017">
    <property type="protein sequence ID" value="KAI0300655.1"/>
    <property type="molecule type" value="Genomic_DNA"/>
</dbReference>
<feature type="region of interest" description="Disordered" evidence="1">
    <location>
        <begin position="767"/>
        <end position="802"/>
    </location>
</feature>
<feature type="region of interest" description="Disordered" evidence="1">
    <location>
        <begin position="224"/>
        <end position="302"/>
    </location>
</feature>
<feature type="compositionally biased region" description="Polar residues" evidence="1">
    <location>
        <begin position="674"/>
        <end position="687"/>
    </location>
</feature>
<accession>A0AAD4M471</accession>
<evidence type="ECO:0000256" key="1">
    <source>
        <dbReference type="SAM" id="MobiDB-lite"/>
    </source>
</evidence>
<proteinExistence type="predicted"/>
<evidence type="ECO:0000313" key="3">
    <source>
        <dbReference type="Proteomes" id="UP001203297"/>
    </source>
</evidence>
<feature type="region of interest" description="Disordered" evidence="1">
    <location>
        <begin position="666"/>
        <end position="688"/>
    </location>
</feature>
<dbReference type="AlphaFoldDB" id="A0AAD4M471"/>
<organism evidence="2 3">
    <name type="scientific">Multifurca ochricompacta</name>
    <dbReference type="NCBI Taxonomy" id="376703"/>
    <lineage>
        <taxon>Eukaryota</taxon>
        <taxon>Fungi</taxon>
        <taxon>Dikarya</taxon>
        <taxon>Basidiomycota</taxon>
        <taxon>Agaricomycotina</taxon>
        <taxon>Agaricomycetes</taxon>
        <taxon>Russulales</taxon>
        <taxon>Russulaceae</taxon>
        <taxon>Multifurca</taxon>
    </lineage>
</organism>
<feature type="compositionally biased region" description="Basic and acidic residues" evidence="1">
    <location>
        <begin position="32"/>
        <end position="50"/>
    </location>
</feature>
<feature type="compositionally biased region" description="Acidic residues" evidence="1">
    <location>
        <begin position="785"/>
        <end position="802"/>
    </location>
</feature>
<evidence type="ECO:0000313" key="2">
    <source>
        <dbReference type="EMBL" id="KAI0300655.1"/>
    </source>
</evidence>
<feature type="region of interest" description="Disordered" evidence="1">
    <location>
        <begin position="448"/>
        <end position="564"/>
    </location>
</feature>
<reference evidence="2" key="1">
    <citation type="journal article" date="2022" name="New Phytol.">
        <title>Evolutionary transition to the ectomycorrhizal habit in the genomes of a hyperdiverse lineage of mushroom-forming fungi.</title>
        <authorList>
            <person name="Looney B."/>
            <person name="Miyauchi S."/>
            <person name="Morin E."/>
            <person name="Drula E."/>
            <person name="Courty P.E."/>
            <person name="Kohler A."/>
            <person name="Kuo A."/>
            <person name="LaButti K."/>
            <person name="Pangilinan J."/>
            <person name="Lipzen A."/>
            <person name="Riley R."/>
            <person name="Andreopoulos W."/>
            <person name="He G."/>
            <person name="Johnson J."/>
            <person name="Nolan M."/>
            <person name="Tritt A."/>
            <person name="Barry K.W."/>
            <person name="Grigoriev I.V."/>
            <person name="Nagy L.G."/>
            <person name="Hibbett D."/>
            <person name="Henrissat B."/>
            <person name="Matheny P.B."/>
            <person name="Labbe J."/>
            <person name="Martin F.M."/>
        </authorList>
    </citation>
    <scope>NUCLEOTIDE SEQUENCE</scope>
    <source>
        <strain evidence="2">BPL690</strain>
    </source>
</reference>
<keyword evidence="3" id="KW-1185">Reference proteome</keyword>
<feature type="region of interest" description="Disordered" evidence="1">
    <location>
        <begin position="69"/>
        <end position="90"/>
    </location>
</feature>
<feature type="region of interest" description="Disordered" evidence="1">
    <location>
        <begin position="1"/>
        <end position="51"/>
    </location>
</feature>
<sequence length="833" mass="91625">MASDETTRKDIHQRGRPLRRQRASMPMQDTESGLHPERMTTRKLQKERSMRIPAIENDMLNRIGVSKSGKKAVLRATRTKMGSRSRSPFKDLLSVMARTEDILQGPLGSGGGGGPAARRSSSTPRTSALASHGYRSISPVSSHLVDSPTASSSGVETRSKKKCAAGERGSVVVVVSSPSSKASYSPSDNPPPSLSSEKTLPTPSASVAIPGLSQPALVLDLPPVVDSSTSQKRPSVPIPDHNPPLLSDVDVQEERFQDQGEGRSAISSGRVHSDASSDTGSCPPIDAVRRESSNGGNNQKLGDAQMEDAANCCVESILPDFDFSTTANAAQATAMKESLLSQIEARNNNNGEKWNDLLGFIESLLPDEISELIKTAARAGRRARSRIMGGLMIDSDSDNGDGEDDDDTRSHENGQRPRLPSEEASVFNNSESDGEIPSMTLEWDIHSHSSRDKGKGKARANSPSPESPSSPTPVFASRTHVPIGSSSSGAFDGNPSASASASRKRSLSPGNASDDKPPIKRQKQERSPQKTIGVLSSPQQRKHRRPLRREGAFDFSKPPPPLPRWKDIHRYDDHDRLLAKRHLIHVDLVKSCLDEIHNSDVSSWRSRPPVAVTSDSSPGAGSSRGDRDGIALNGGPYTPRDKVVHDWTQRRNWMLRVEVQALQQRRRKRQQRRFASSSLDFPSLNNNDEYHARGSDLARCLKNKINRRRQRYHRRLVRRAHRLGEEAPPPPPPLDTTRELWDEEAEFEASWNALPSSLVQPPLPLLSSGSPTRGQEAVASTSEFETGDITEPDTDYEEGWDDDDWLRPNFQKDYSVRLGTTQYQVEPNFWTIY</sequence>
<feature type="region of interest" description="Disordered" evidence="1">
    <location>
        <begin position="390"/>
        <end position="436"/>
    </location>
</feature>
<feature type="compositionally biased region" description="Low complexity" evidence="1">
    <location>
        <begin position="116"/>
        <end position="131"/>
    </location>
</feature>
<feature type="compositionally biased region" description="Acidic residues" evidence="1">
    <location>
        <begin position="395"/>
        <end position="407"/>
    </location>
</feature>
<feature type="compositionally biased region" description="Basic and acidic residues" evidence="1">
    <location>
        <begin position="408"/>
        <end position="421"/>
    </location>
</feature>
<feature type="region of interest" description="Disordered" evidence="1">
    <location>
        <begin position="103"/>
        <end position="207"/>
    </location>
</feature>
<protein>
    <submittedName>
        <fullName evidence="2">Uncharacterized protein</fullName>
    </submittedName>
</protein>
<feature type="compositionally biased region" description="Basic and acidic residues" evidence="1">
    <location>
        <begin position="252"/>
        <end position="261"/>
    </location>
</feature>
<dbReference type="Proteomes" id="UP001203297">
    <property type="component" value="Unassembled WGS sequence"/>
</dbReference>